<sequence>MPAQNRLKSVTVFSSQKAEVVRVVSLSVEKGQNKIDICGLSGSIDTESARVTGLGDVKVFDVVCSIGHHSQDFSSESTSEVIRALKAKKASLVSQKAASTSASWILANYASTLKADHISPEQADAFYDTFLTRANTAIQKDVELDEEILQLDRKIDNLDKAGSEKKGKADGKVSVVLMASEPAEVELHLTYLVRDVSWSAVYELYASTGAGKPARSNTLHYRARISQSTGEDWNGVQITLSTSAMDLTAQHVPAMLPTHIRPVKKLFGGGSFGQSKPTTGGLFGAPPVSMPVPPTTGLFGGVAGPGFGAPPQPTGGLFGNAASGTQPSSSHDDTQDFVDVPSAQEILPAFTEPKAIVSETPLFVSYRIEGETTIPSDGMTHKVAVAELALESDVVHIIVPRARAAVFLQAKVKNTSDYRLLPGPVDIYLDNVYVSKTSIKDIAPGDTFDCAFGMDQSVRATYTRRSKQVLGPKSQFQEQHRLRTYTSRTVLRNCNTTAAREIILRDALPLLDDENSRIQVILRQPEELGQIEQGDECKIKVDGQVRTIRWSKVVDFKGGKKDGMFEWVLNVEAGKEIVVETVWEVKAPVDVDWSESYHA</sequence>
<dbReference type="PANTHER" id="PTHR31005:SF8">
    <property type="entry name" value="DUF4139 DOMAIN-CONTAINING PROTEIN"/>
    <property type="match status" value="1"/>
</dbReference>
<keyword evidence="4" id="KW-1185">Reference proteome</keyword>
<dbReference type="AlphaFoldDB" id="A0A4Y9YMP8"/>
<feature type="domain" description="DUF4140" evidence="2">
    <location>
        <begin position="10"/>
        <end position="99"/>
    </location>
</feature>
<dbReference type="PANTHER" id="PTHR31005">
    <property type="entry name" value="DUF4139 DOMAIN-CONTAINING PROTEIN"/>
    <property type="match status" value="1"/>
</dbReference>
<name>A0A4Y9YMP8_9AGAM</name>
<reference evidence="3 4" key="1">
    <citation type="submission" date="2019-02" db="EMBL/GenBank/DDBJ databases">
        <title>Genome sequencing of the rare red list fungi Dentipellis fragilis.</title>
        <authorList>
            <person name="Buettner E."/>
            <person name="Kellner H."/>
        </authorList>
    </citation>
    <scope>NUCLEOTIDE SEQUENCE [LARGE SCALE GENOMIC DNA]</scope>
    <source>
        <strain evidence="3 4">DSM 105465</strain>
    </source>
</reference>
<protein>
    <recommendedName>
        <fullName evidence="5">DUF4139 domain-containing protein</fullName>
    </recommendedName>
</protein>
<dbReference type="OrthoDB" id="10068793at2759"/>
<accession>A0A4Y9YMP8</accession>
<dbReference type="Pfam" id="PF13598">
    <property type="entry name" value="DUF4139"/>
    <property type="match status" value="1"/>
</dbReference>
<evidence type="ECO:0008006" key="5">
    <source>
        <dbReference type="Google" id="ProtNLM"/>
    </source>
</evidence>
<comment type="caution">
    <text evidence="3">The sequence shown here is derived from an EMBL/GenBank/DDBJ whole genome shotgun (WGS) entry which is preliminary data.</text>
</comment>
<dbReference type="STRING" id="205917.A0A4Y9YMP8"/>
<proteinExistence type="predicted"/>
<evidence type="ECO:0000313" key="4">
    <source>
        <dbReference type="Proteomes" id="UP000298327"/>
    </source>
</evidence>
<organism evidence="3 4">
    <name type="scientific">Dentipellis fragilis</name>
    <dbReference type="NCBI Taxonomy" id="205917"/>
    <lineage>
        <taxon>Eukaryota</taxon>
        <taxon>Fungi</taxon>
        <taxon>Dikarya</taxon>
        <taxon>Basidiomycota</taxon>
        <taxon>Agaricomycotina</taxon>
        <taxon>Agaricomycetes</taxon>
        <taxon>Russulales</taxon>
        <taxon>Hericiaceae</taxon>
        <taxon>Dentipellis</taxon>
    </lineage>
</organism>
<evidence type="ECO:0000313" key="3">
    <source>
        <dbReference type="EMBL" id="TFY63210.1"/>
    </source>
</evidence>
<evidence type="ECO:0000259" key="2">
    <source>
        <dbReference type="Pfam" id="PF13600"/>
    </source>
</evidence>
<dbReference type="Pfam" id="PF13600">
    <property type="entry name" value="DUF4140"/>
    <property type="match status" value="1"/>
</dbReference>
<dbReference type="InterPro" id="IPR011935">
    <property type="entry name" value="CHP02231"/>
</dbReference>
<dbReference type="EMBL" id="SEOQ01000427">
    <property type="protein sequence ID" value="TFY63210.1"/>
    <property type="molecule type" value="Genomic_DNA"/>
</dbReference>
<dbReference type="Proteomes" id="UP000298327">
    <property type="component" value="Unassembled WGS sequence"/>
</dbReference>
<feature type="domain" description="DUF4139" evidence="1">
    <location>
        <begin position="187"/>
        <end position="588"/>
    </location>
</feature>
<evidence type="ECO:0000259" key="1">
    <source>
        <dbReference type="Pfam" id="PF13598"/>
    </source>
</evidence>
<gene>
    <name evidence="3" type="ORF">EVG20_g6412</name>
</gene>
<dbReference type="InterPro" id="IPR037291">
    <property type="entry name" value="DUF4139"/>
</dbReference>
<dbReference type="InterPro" id="IPR025554">
    <property type="entry name" value="DUF4140"/>
</dbReference>
<dbReference type="NCBIfam" id="TIGR02231">
    <property type="entry name" value="mucoidy inhibitor MuiA family protein"/>
    <property type="match status" value="1"/>
</dbReference>